<accession>A0ABD5U5U6</accession>
<dbReference type="RefSeq" id="WP_304447414.1">
    <property type="nucleotide sequence ID" value="NZ_JARRAH010000001.1"/>
</dbReference>
<evidence type="ECO:0000313" key="2">
    <source>
        <dbReference type="EMBL" id="MFC6835718.1"/>
    </source>
</evidence>
<proteinExistence type="predicted"/>
<dbReference type="Proteomes" id="UP001596406">
    <property type="component" value="Unassembled WGS sequence"/>
</dbReference>
<dbReference type="Pfam" id="PF26470">
    <property type="entry name" value="DUF8145"/>
    <property type="match status" value="1"/>
</dbReference>
<dbReference type="AlphaFoldDB" id="A0ABD5U5U6"/>
<sequence>MDVPADAPHPCPVCETVYDSVSVHDAGLLVNLLDNARYRRVCFEPVPGPRVRFYHHTHEQVGATDERTADTGD</sequence>
<name>A0ABD5U5U6_9EURY</name>
<evidence type="ECO:0000313" key="3">
    <source>
        <dbReference type="Proteomes" id="UP001596406"/>
    </source>
</evidence>
<reference evidence="2 3" key="1">
    <citation type="journal article" date="2019" name="Int. J. Syst. Evol. Microbiol.">
        <title>The Global Catalogue of Microorganisms (GCM) 10K type strain sequencing project: providing services to taxonomists for standard genome sequencing and annotation.</title>
        <authorList>
            <consortium name="The Broad Institute Genomics Platform"/>
            <consortium name="The Broad Institute Genome Sequencing Center for Infectious Disease"/>
            <person name="Wu L."/>
            <person name="Ma J."/>
        </authorList>
    </citation>
    <scope>NUCLEOTIDE SEQUENCE [LARGE SCALE GENOMIC DNA]</scope>
    <source>
        <strain evidence="2 3">PSRA2</strain>
    </source>
</reference>
<dbReference type="InterPro" id="IPR058458">
    <property type="entry name" value="DUF8145"/>
</dbReference>
<evidence type="ECO:0000259" key="1">
    <source>
        <dbReference type="Pfam" id="PF26470"/>
    </source>
</evidence>
<gene>
    <name evidence="2" type="ORF">ACFQHK_04250</name>
</gene>
<dbReference type="EMBL" id="JBHSXM010000001">
    <property type="protein sequence ID" value="MFC6835718.1"/>
    <property type="molecule type" value="Genomic_DNA"/>
</dbReference>
<keyword evidence="3" id="KW-1185">Reference proteome</keyword>
<feature type="domain" description="DUF8145" evidence="1">
    <location>
        <begin position="2"/>
        <end position="64"/>
    </location>
</feature>
<comment type="caution">
    <text evidence="2">The sequence shown here is derived from an EMBL/GenBank/DDBJ whole genome shotgun (WGS) entry which is preliminary data.</text>
</comment>
<organism evidence="2 3">
    <name type="scientific">Halomarina ordinaria</name>
    <dbReference type="NCBI Taxonomy" id="3033939"/>
    <lineage>
        <taxon>Archaea</taxon>
        <taxon>Methanobacteriati</taxon>
        <taxon>Methanobacteriota</taxon>
        <taxon>Stenosarchaea group</taxon>
        <taxon>Halobacteria</taxon>
        <taxon>Halobacteriales</taxon>
        <taxon>Natronomonadaceae</taxon>
        <taxon>Halomarina</taxon>
    </lineage>
</organism>
<protein>
    <recommendedName>
        <fullName evidence="1">DUF8145 domain-containing protein</fullName>
    </recommendedName>
</protein>